<evidence type="ECO:0008006" key="10">
    <source>
        <dbReference type="Google" id="ProtNLM"/>
    </source>
</evidence>
<name>A0A9W8YUH0_9PEZI</name>
<evidence type="ECO:0000256" key="1">
    <source>
        <dbReference type="ARBA" id="ARBA00001971"/>
    </source>
</evidence>
<evidence type="ECO:0000256" key="2">
    <source>
        <dbReference type="ARBA" id="ARBA00010617"/>
    </source>
</evidence>
<evidence type="ECO:0000313" key="8">
    <source>
        <dbReference type="EMBL" id="KAJ4391255.1"/>
    </source>
</evidence>
<evidence type="ECO:0000256" key="7">
    <source>
        <dbReference type="RuleBase" id="RU000461"/>
    </source>
</evidence>
<keyword evidence="4 6" id="KW-0479">Metal-binding</keyword>
<dbReference type="Proteomes" id="UP001140453">
    <property type="component" value="Unassembled WGS sequence"/>
</dbReference>
<proteinExistence type="inferred from homology"/>
<comment type="cofactor">
    <cofactor evidence="1 6">
        <name>heme</name>
        <dbReference type="ChEBI" id="CHEBI:30413"/>
    </cofactor>
</comment>
<keyword evidence="7" id="KW-0503">Monooxygenase</keyword>
<dbReference type="GO" id="GO:0020037">
    <property type="term" value="F:heme binding"/>
    <property type="evidence" value="ECO:0007669"/>
    <property type="project" value="InterPro"/>
</dbReference>
<evidence type="ECO:0000256" key="6">
    <source>
        <dbReference type="PIRSR" id="PIRSR602401-1"/>
    </source>
</evidence>
<dbReference type="Pfam" id="PF00067">
    <property type="entry name" value="p450"/>
    <property type="match status" value="1"/>
</dbReference>
<dbReference type="InterPro" id="IPR017972">
    <property type="entry name" value="Cyt_P450_CS"/>
</dbReference>
<feature type="binding site" description="axial binding residue" evidence="6">
    <location>
        <position position="360"/>
    </location>
    <ligand>
        <name>heme</name>
        <dbReference type="ChEBI" id="CHEBI:30413"/>
    </ligand>
    <ligandPart>
        <name>Fe</name>
        <dbReference type="ChEBI" id="CHEBI:18248"/>
    </ligandPart>
</feature>
<evidence type="ECO:0000256" key="3">
    <source>
        <dbReference type="ARBA" id="ARBA00022617"/>
    </source>
</evidence>
<dbReference type="InterPro" id="IPR036396">
    <property type="entry name" value="Cyt_P450_sf"/>
</dbReference>
<keyword evidence="9" id="KW-1185">Reference proteome</keyword>
<dbReference type="CDD" id="cd11058">
    <property type="entry name" value="CYP60B-like"/>
    <property type="match status" value="1"/>
</dbReference>
<organism evidence="8 9">
    <name type="scientific">Gnomoniopsis smithogilvyi</name>
    <dbReference type="NCBI Taxonomy" id="1191159"/>
    <lineage>
        <taxon>Eukaryota</taxon>
        <taxon>Fungi</taxon>
        <taxon>Dikarya</taxon>
        <taxon>Ascomycota</taxon>
        <taxon>Pezizomycotina</taxon>
        <taxon>Sordariomycetes</taxon>
        <taxon>Sordariomycetidae</taxon>
        <taxon>Diaporthales</taxon>
        <taxon>Gnomoniaceae</taxon>
        <taxon>Gnomoniopsis</taxon>
    </lineage>
</organism>
<comment type="similarity">
    <text evidence="2 7">Belongs to the cytochrome P450 family.</text>
</comment>
<dbReference type="InterPro" id="IPR001128">
    <property type="entry name" value="Cyt_P450"/>
</dbReference>
<dbReference type="PANTHER" id="PTHR24305">
    <property type="entry name" value="CYTOCHROME P450"/>
    <property type="match status" value="1"/>
</dbReference>
<gene>
    <name evidence="8" type="ORF">N0V93_004872</name>
</gene>
<keyword evidence="5 6" id="KW-0408">Iron</keyword>
<sequence>MDKKLGQPYTVRFPSKDGLGNFEKDAKWWNKNEGGVDNILTADDNGHRRMRRLQNPAFSDKALRQQEPVIERYTSLMIHKLHGEVAGGNEASVDIMSWYHFLMFDLIGDLAFGEPFYCLRDAQWHWWLRAVFEIFQAGTYIRAARRFQSVVYYLVLLLVIPKRLLKTRKDQYTFGCERVDRRLQQESDRPDFMSYILRSDDKNGMTVEEMYTTAQVLIVAGSETTATGLTAATYFLLSNPSTWQKLCSEIRGQFAKEDDITIQSTAGLTYLNAVIDETLRLCPPGPGTFPRTVPASGKMVCGQWVPGGYTVGVHHLATGRSKLNFQQADAFFPERWLGDEAFSADKKTAMQAFSFGPRNCIGKNLALTEMRTILARVAWNFDLELDPMSFGWLDKQKMFTTWHKTEMMVRLKPRSTPDC</sequence>
<dbReference type="GO" id="GO:0016705">
    <property type="term" value="F:oxidoreductase activity, acting on paired donors, with incorporation or reduction of molecular oxygen"/>
    <property type="evidence" value="ECO:0007669"/>
    <property type="project" value="InterPro"/>
</dbReference>
<dbReference type="SUPFAM" id="SSF48264">
    <property type="entry name" value="Cytochrome P450"/>
    <property type="match status" value="1"/>
</dbReference>
<accession>A0A9W8YUH0</accession>
<dbReference type="InterPro" id="IPR050121">
    <property type="entry name" value="Cytochrome_P450_monoxygenase"/>
</dbReference>
<dbReference type="GO" id="GO:0005506">
    <property type="term" value="F:iron ion binding"/>
    <property type="evidence" value="ECO:0007669"/>
    <property type="project" value="InterPro"/>
</dbReference>
<evidence type="ECO:0000313" key="9">
    <source>
        <dbReference type="Proteomes" id="UP001140453"/>
    </source>
</evidence>
<evidence type="ECO:0000256" key="5">
    <source>
        <dbReference type="ARBA" id="ARBA00023004"/>
    </source>
</evidence>
<protein>
    <recommendedName>
        <fullName evidence="10">Cytochrome P450 monooxygenase</fullName>
    </recommendedName>
</protein>
<dbReference type="GO" id="GO:0004497">
    <property type="term" value="F:monooxygenase activity"/>
    <property type="evidence" value="ECO:0007669"/>
    <property type="project" value="UniProtKB-KW"/>
</dbReference>
<reference evidence="8" key="1">
    <citation type="submission" date="2022-10" db="EMBL/GenBank/DDBJ databases">
        <title>Tapping the CABI collections for fungal endophytes: first genome assemblies for Collariella, Neodidymelliopsis, Ascochyta clinopodiicola, Didymella pomorum, Didymosphaeria variabile, Neocosmospora piperis and Neocucurbitaria cava.</title>
        <authorList>
            <person name="Hill R."/>
        </authorList>
    </citation>
    <scope>NUCLEOTIDE SEQUENCE</scope>
    <source>
        <strain evidence="8">IMI 355082</strain>
    </source>
</reference>
<evidence type="ECO:0000256" key="4">
    <source>
        <dbReference type="ARBA" id="ARBA00022723"/>
    </source>
</evidence>
<keyword evidence="7" id="KW-0560">Oxidoreductase</keyword>
<dbReference type="PROSITE" id="PS00086">
    <property type="entry name" value="CYTOCHROME_P450"/>
    <property type="match status" value="1"/>
</dbReference>
<dbReference type="PANTHER" id="PTHR24305:SF210">
    <property type="entry name" value="CYTOCHROME P450 MONOOXYGENASE ASQL-RELATED"/>
    <property type="match status" value="1"/>
</dbReference>
<dbReference type="InterPro" id="IPR002401">
    <property type="entry name" value="Cyt_P450_E_grp-I"/>
</dbReference>
<comment type="caution">
    <text evidence="8">The sequence shown here is derived from an EMBL/GenBank/DDBJ whole genome shotgun (WGS) entry which is preliminary data.</text>
</comment>
<dbReference type="PRINTS" id="PR00385">
    <property type="entry name" value="P450"/>
</dbReference>
<dbReference type="AlphaFoldDB" id="A0A9W8YUH0"/>
<dbReference type="PRINTS" id="PR00463">
    <property type="entry name" value="EP450I"/>
</dbReference>
<dbReference type="OrthoDB" id="1470350at2759"/>
<dbReference type="EMBL" id="JAPEVB010000003">
    <property type="protein sequence ID" value="KAJ4391255.1"/>
    <property type="molecule type" value="Genomic_DNA"/>
</dbReference>
<dbReference type="Gene3D" id="1.10.630.10">
    <property type="entry name" value="Cytochrome P450"/>
    <property type="match status" value="1"/>
</dbReference>
<keyword evidence="3 6" id="KW-0349">Heme</keyword>